<dbReference type="InterPro" id="IPR024930">
    <property type="entry name" value="Skp_dom_sf"/>
</dbReference>
<dbReference type="EMBL" id="FNHQ01000007">
    <property type="protein sequence ID" value="SDM46207.1"/>
    <property type="molecule type" value="Genomic_DNA"/>
</dbReference>
<dbReference type="AlphaFoldDB" id="A0A1G9TET6"/>
<evidence type="ECO:0000313" key="3">
    <source>
        <dbReference type="Proteomes" id="UP000199309"/>
    </source>
</evidence>
<dbReference type="STRING" id="349095.SAMN05660299_00917"/>
<dbReference type="Gene3D" id="3.30.910.20">
    <property type="entry name" value="Skp domain"/>
    <property type="match status" value="1"/>
</dbReference>
<proteinExistence type="predicted"/>
<name>A0A1G9TET6_9FIRM</name>
<keyword evidence="3" id="KW-1185">Reference proteome</keyword>
<dbReference type="Proteomes" id="UP000199309">
    <property type="component" value="Unassembled WGS sequence"/>
</dbReference>
<dbReference type="RefSeq" id="WP_091648581.1">
    <property type="nucleotide sequence ID" value="NZ_FNHQ01000007.1"/>
</dbReference>
<reference evidence="2 3" key="1">
    <citation type="submission" date="2016-10" db="EMBL/GenBank/DDBJ databases">
        <authorList>
            <person name="de Groot N.N."/>
        </authorList>
    </citation>
    <scope>NUCLEOTIDE SEQUENCE [LARGE SCALE GENOMIC DNA]</scope>
    <source>
        <strain evidence="2 3">DSM 16981</strain>
    </source>
</reference>
<dbReference type="SUPFAM" id="SSF111384">
    <property type="entry name" value="OmpH-like"/>
    <property type="match status" value="1"/>
</dbReference>
<accession>A0A1G9TET6</accession>
<dbReference type="OrthoDB" id="3034392at2"/>
<gene>
    <name evidence="2" type="ORF">SAMN05660299_00917</name>
</gene>
<evidence type="ECO:0000313" key="2">
    <source>
        <dbReference type="EMBL" id="SDM46207.1"/>
    </source>
</evidence>
<keyword evidence="1" id="KW-0175">Coiled coil</keyword>
<protein>
    <submittedName>
        <fullName evidence="2">Outer membrane protein (OmpH-like)</fullName>
    </submittedName>
</protein>
<feature type="coiled-coil region" evidence="1">
    <location>
        <begin position="249"/>
        <end position="276"/>
    </location>
</feature>
<organism evidence="2 3">
    <name type="scientific">Megasphaera paucivorans</name>
    <dbReference type="NCBI Taxonomy" id="349095"/>
    <lineage>
        <taxon>Bacteria</taxon>
        <taxon>Bacillati</taxon>
        <taxon>Bacillota</taxon>
        <taxon>Negativicutes</taxon>
        <taxon>Veillonellales</taxon>
        <taxon>Veillonellaceae</taxon>
        <taxon>Megasphaera</taxon>
    </lineage>
</organism>
<evidence type="ECO:0000256" key="1">
    <source>
        <dbReference type="SAM" id="Coils"/>
    </source>
</evidence>
<sequence>MKRIYVAVVGAVLVVGFLFAGYMGLHNRGGSIQDAETAGPVYAYADVEHIMMSHPEYSKYHHLELQYNAMIAQYQFEQWNYSQKAAAQNQVFQTLGGNAVLMSAALDQELHARVALKENELNMGLQKKYQELLKTKKELQPQRFKGNELKIINLKLKLGTLSLSAEERAAANAQLTSLLKGNDAETETSLTEAEITSAMAPYKAQAQQEMAAYTEQVKQELKGRQQESYNLFQQHMNSMDNRPEPAIWNKEWQDKLAAKEKEINEVKDNIMADVREKAAAVAQEQGITMIFSDYLGTGSAQDVTDDIIAKLA</sequence>